<proteinExistence type="inferred from homology"/>
<accession>A0A3D8YH44</accession>
<evidence type="ECO:0000256" key="4">
    <source>
        <dbReference type="ARBA" id="ARBA00022989"/>
    </source>
</evidence>
<name>A0A3D8YH44_9BACT</name>
<evidence type="ECO:0000256" key="5">
    <source>
        <dbReference type="ARBA" id="ARBA00023136"/>
    </source>
</evidence>
<feature type="transmembrane region" description="Helical" evidence="6">
    <location>
        <begin position="121"/>
        <end position="140"/>
    </location>
</feature>
<dbReference type="InterPro" id="IPR037185">
    <property type="entry name" value="EmrE-like"/>
</dbReference>
<dbReference type="OrthoDB" id="9812547at2"/>
<evidence type="ECO:0000313" key="9">
    <source>
        <dbReference type="Proteomes" id="UP000256373"/>
    </source>
</evidence>
<dbReference type="GO" id="GO:0016020">
    <property type="term" value="C:membrane"/>
    <property type="evidence" value="ECO:0007669"/>
    <property type="project" value="UniProtKB-SubCell"/>
</dbReference>
<protein>
    <submittedName>
        <fullName evidence="8">EamA family transporter</fullName>
    </submittedName>
</protein>
<dbReference type="Proteomes" id="UP000256373">
    <property type="component" value="Unassembled WGS sequence"/>
</dbReference>
<gene>
    <name evidence="8" type="ORF">DSL64_00895</name>
</gene>
<organism evidence="8 9">
    <name type="scientific">Dyadobacter luteus</name>
    <dbReference type="NCBI Taxonomy" id="2259619"/>
    <lineage>
        <taxon>Bacteria</taxon>
        <taxon>Pseudomonadati</taxon>
        <taxon>Bacteroidota</taxon>
        <taxon>Cytophagia</taxon>
        <taxon>Cytophagales</taxon>
        <taxon>Spirosomataceae</taxon>
        <taxon>Dyadobacter</taxon>
    </lineage>
</organism>
<feature type="transmembrane region" description="Helical" evidence="6">
    <location>
        <begin position="250"/>
        <end position="267"/>
    </location>
</feature>
<dbReference type="PANTHER" id="PTHR32322:SF2">
    <property type="entry name" value="EAMA DOMAIN-CONTAINING PROTEIN"/>
    <property type="match status" value="1"/>
</dbReference>
<evidence type="ECO:0000256" key="3">
    <source>
        <dbReference type="ARBA" id="ARBA00022692"/>
    </source>
</evidence>
<feature type="transmembrane region" description="Helical" evidence="6">
    <location>
        <begin position="7"/>
        <end position="25"/>
    </location>
</feature>
<feature type="transmembrane region" description="Helical" evidence="6">
    <location>
        <begin position="95"/>
        <end position="114"/>
    </location>
</feature>
<dbReference type="Gene3D" id="1.10.3730.20">
    <property type="match status" value="1"/>
</dbReference>
<dbReference type="SUPFAM" id="SSF103481">
    <property type="entry name" value="Multidrug resistance efflux transporter EmrE"/>
    <property type="match status" value="2"/>
</dbReference>
<keyword evidence="4 6" id="KW-1133">Transmembrane helix</keyword>
<feature type="domain" description="EamA" evidence="7">
    <location>
        <begin position="154"/>
        <end position="290"/>
    </location>
</feature>
<feature type="domain" description="EamA" evidence="7">
    <location>
        <begin position="6"/>
        <end position="140"/>
    </location>
</feature>
<keyword evidence="5 6" id="KW-0472">Membrane</keyword>
<feature type="transmembrane region" description="Helical" evidence="6">
    <location>
        <begin position="215"/>
        <end position="238"/>
    </location>
</feature>
<feature type="transmembrane region" description="Helical" evidence="6">
    <location>
        <begin position="152"/>
        <end position="171"/>
    </location>
</feature>
<evidence type="ECO:0000256" key="2">
    <source>
        <dbReference type="ARBA" id="ARBA00007362"/>
    </source>
</evidence>
<dbReference type="EMBL" id="QNUL01000001">
    <property type="protein sequence ID" value="REA64143.1"/>
    <property type="molecule type" value="Genomic_DNA"/>
</dbReference>
<keyword evidence="3 6" id="KW-0812">Transmembrane</keyword>
<dbReference type="AlphaFoldDB" id="A0A3D8YH44"/>
<dbReference type="PANTHER" id="PTHR32322">
    <property type="entry name" value="INNER MEMBRANE TRANSPORTER"/>
    <property type="match status" value="1"/>
</dbReference>
<comment type="subcellular location">
    <subcellularLocation>
        <location evidence="1">Membrane</location>
        <topology evidence="1">Multi-pass membrane protein</topology>
    </subcellularLocation>
</comment>
<reference evidence="8 9" key="1">
    <citation type="submission" date="2018-07" db="EMBL/GenBank/DDBJ databases">
        <title>Dyadobacter roseus sp. nov., isolated from rose rhizosphere soil.</title>
        <authorList>
            <person name="Chen L."/>
        </authorList>
    </citation>
    <scope>NUCLEOTIDE SEQUENCE [LARGE SCALE GENOMIC DNA]</scope>
    <source>
        <strain evidence="8 9">RS19</strain>
    </source>
</reference>
<sequence>MSNTTKGYIALGLVCFFWGTTYLAARIGVAGFPALIFMGIRNVLAGSILLGFLFLRGAGKNWTWADARLQIIPGLCMITFGTGIVGWSVQFIPSGLAALLCSLIPVLTIMMNLVAERDEKINWQILGGILFGLGGVTLIFGDNLDLVNKPETLTGIIVVLVSVVSWCFGGLYTRKYRAKSDSFFNAGVQMFVGGCGLFTLSALNEDWSALPSMNTTSVAALIYLIFFGSILAFASYLYAMSKLPAGLVSIYAYVNPLVAILLGFLILGEKITWFTVLAFVVTMTGVYLVSSGYKLQRK</sequence>
<feature type="transmembrane region" description="Helical" evidence="6">
    <location>
        <begin position="273"/>
        <end position="293"/>
    </location>
</feature>
<evidence type="ECO:0000256" key="1">
    <source>
        <dbReference type="ARBA" id="ARBA00004141"/>
    </source>
</evidence>
<dbReference type="Pfam" id="PF00892">
    <property type="entry name" value="EamA"/>
    <property type="match status" value="2"/>
</dbReference>
<evidence type="ECO:0000256" key="6">
    <source>
        <dbReference type="SAM" id="Phobius"/>
    </source>
</evidence>
<feature type="transmembrane region" description="Helical" evidence="6">
    <location>
        <begin position="183"/>
        <end position="203"/>
    </location>
</feature>
<dbReference type="InterPro" id="IPR050638">
    <property type="entry name" value="AA-Vitamin_Transporters"/>
</dbReference>
<comment type="similarity">
    <text evidence="2">Belongs to the EamA transporter family.</text>
</comment>
<feature type="transmembrane region" description="Helical" evidence="6">
    <location>
        <begin position="31"/>
        <end position="55"/>
    </location>
</feature>
<feature type="transmembrane region" description="Helical" evidence="6">
    <location>
        <begin position="67"/>
        <end position="89"/>
    </location>
</feature>
<keyword evidence="9" id="KW-1185">Reference proteome</keyword>
<evidence type="ECO:0000313" key="8">
    <source>
        <dbReference type="EMBL" id="REA64143.1"/>
    </source>
</evidence>
<dbReference type="InterPro" id="IPR000620">
    <property type="entry name" value="EamA_dom"/>
</dbReference>
<comment type="caution">
    <text evidence="8">The sequence shown here is derived from an EMBL/GenBank/DDBJ whole genome shotgun (WGS) entry which is preliminary data.</text>
</comment>
<dbReference type="RefSeq" id="WP_115828751.1">
    <property type="nucleotide sequence ID" value="NZ_QNUL01000001.1"/>
</dbReference>
<evidence type="ECO:0000259" key="7">
    <source>
        <dbReference type="Pfam" id="PF00892"/>
    </source>
</evidence>